<reference evidence="2 3" key="2">
    <citation type="submission" date="2009-03" db="EMBL/GenBank/DDBJ databases">
        <title>Draft genome sequence of Coprococcus comes (ATCC 27758).</title>
        <authorList>
            <person name="Sudarsanam P."/>
            <person name="Ley R."/>
            <person name="Guruge J."/>
            <person name="Turnbaugh P.J."/>
            <person name="Mahowald M."/>
            <person name="Liep D."/>
            <person name="Gordon J."/>
        </authorList>
    </citation>
    <scope>NUCLEOTIDE SEQUENCE [LARGE SCALE GENOMIC DNA]</scope>
    <source>
        <strain evidence="2 3">ATCC 27758</strain>
    </source>
</reference>
<gene>
    <name evidence="2" type="ORF">COPCOM_00703</name>
</gene>
<dbReference type="Proteomes" id="UP000003793">
    <property type="component" value="Unassembled WGS sequence"/>
</dbReference>
<evidence type="ECO:0000313" key="2">
    <source>
        <dbReference type="EMBL" id="EEG91071.1"/>
    </source>
</evidence>
<protein>
    <submittedName>
        <fullName evidence="2">Uncharacterized protein</fullName>
    </submittedName>
</protein>
<dbReference type="AlphaFoldDB" id="C0B6D1"/>
<accession>C0B6D1</accession>
<organism evidence="2 3">
    <name type="scientific">Coprococcus comes ATCC 27758</name>
    <dbReference type="NCBI Taxonomy" id="470146"/>
    <lineage>
        <taxon>Bacteria</taxon>
        <taxon>Bacillati</taxon>
        <taxon>Bacillota</taxon>
        <taxon>Clostridia</taxon>
        <taxon>Lachnospirales</taxon>
        <taxon>Lachnospiraceae</taxon>
        <taxon>Coprococcus</taxon>
    </lineage>
</organism>
<evidence type="ECO:0000313" key="3">
    <source>
        <dbReference type="Proteomes" id="UP000003793"/>
    </source>
</evidence>
<reference evidence="2 3" key="1">
    <citation type="submission" date="2009-02" db="EMBL/GenBank/DDBJ databases">
        <authorList>
            <person name="Fulton L."/>
            <person name="Clifton S."/>
            <person name="Fulton B."/>
            <person name="Xu J."/>
            <person name="Minx P."/>
            <person name="Pepin K.H."/>
            <person name="Johnson M."/>
            <person name="Bhonagiri V."/>
            <person name="Nash W.E."/>
            <person name="Mardis E.R."/>
            <person name="Wilson R.K."/>
        </authorList>
    </citation>
    <scope>NUCLEOTIDE SEQUENCE [LARGE SCALE GENOMIC DNA]</scope>
    <source>
        <strain evidence="2 3">ATCC 27758</strain>
    </source>
</reference>
<sequence>MEQFTKDKKRTAVVLLSLATSLSVYLCIVTMLDSQAARTIVSNYMDTDMVIKNDTACKEKIRRQKRHSG</sequence>
<dbReference type="HOGENOM" id="CLU_2768740_0_0_9"/>
<keyword evidence="1" id="KW-0812">Transmembrane</keyword>
<keyword evidence="1" id="KW-1133">Transmembrane helix</keyword>
<feature type="transmembrane region" description="Helical" evidence="1">
    <location>
        <begin position="12"/>
        <end position="32"/>
    </location>
</feature>
<dbReference type="EMBL" id="ABVR01000035">
    <property type="protein sequence ID" value="EEG91071.1"/>
    <property type="molecule type" value="Genomic_DNA"/>
</dbReference>
<comment type="caution">
    <text evidence="2">The sequence shown here is derived from an EMBL/GenBank/DDBJ whole genome shotgun (WGS) entry which is preliminary data.</text>
</comment>
<evidence type="ECO:0000256" key="1">
    <source>
        <dbReference type="SAM" id="Phobius"/>
    </source>
</evidence>
<keyword evidence="1" id="KW-0472">Membrane</keyword>
<proteinExistence type="predicted"/>
<name>C0B6D1_9FIRM</name>